<keyword evidence="2" id="KW-1185">Reference proteome</keyword>
<protein>
    <submittedName>
        <fullName evidence="1">Uncharacterized protein</fullName>
    </submittedName>
</protein>
<reference evidence="1 2" key="1">
    <citation type="journal article" date="2022" name="Allergy">
        <title>Genome assembly and annotation of Periplaneta americana reveal a comprehensive cockroach allergen profile.</title>
        <authorList>
            <person name="Wang L."/>
            <person name="Xiong Q."/>
            <person name="Saelim N."/>
            <person name="Wang L."/>
            <person name="Nong W."/>
            <person name="Wan A.T."/>
            <person name="Shi M."/>
            <person name="Liu X."/>
            <person name="Cao Q."/>
            <person name="Hui J.H.L."/>
            <person name="Sookrung N."/>
            <person name="Leung T.F."/>
            <person name="Tungtrongchitr A."/>
            <person name="Tsui S.K.W."/>
        </authorList>
    </citation>
    <scope>NUCLEOTIDE SEQUENCE [LARGE SCALE GENOMIC DNA]</scope>
    <source>
        <strain evidence="1">PWHHKU_190912</strain>
    </source>
</reference>
<accession>A0ABQ8S680</accession>
<proteinExistence type="predicted"/>
<name>A0ABQ8S680_PERAM</name>
<evidence type="ECO:0000313" key="2">
    <source>
        <dbReference type="Proteomes" id="UP001148838"/>
    </source>
</evidence>
<sequence length="144" mass="16624">MKMSSVFVQFTKGAQKNPQHEQADNWTFLNQRKTRDFYIKIGTYPAKSGYMATLIAVNDGFIISWVQFILCEIVRICLFSAQNQYAVVVITEDVQNVHLLLEYRPHIDVSLTCEHDPKLHVLRMSSEHATIRFRRDSKSGTGDE</sequence>
<comment type="caution">
    <text evidence="1">The sequence shown here is derived from an EMBL/GenBank/DDBJ whole genome shotgun (WGS) entry which is preliminary data.</text>
</comment>
<dbReference type="EMBL" id="JAJSOF020000033">
    <property type="protein sequence ID" value="KAJ4429413.1"/>
    <property type="molecule type" value="Genomic_DNA"/>
</dbReference>
<organism evidence="1 2">
    <name type="scientific">Periplaneta americana</name>
    <name type="common">American cockroach</name>
    <name type="synonym">Blatta americana</name>
    <dbReference type="NCBI Taxonomy" id="6978"/>
    <lineage>
        <taxon>Eukaryota</taxon>
        <taxon>Metazoa</taxon>
        <taxon>Ecdysozoa</taxon>
        <taxon>Arthropoda</taxon>
        <taxon>Hexapoda</taxon>
        <taxon>Insecta</taxon>
        <taxon>Pterygota</taxon>
        <taxon>Neoptera</taxon>
        <taxon>Polyneoptera</taxon>
        <taxon>Dictyoptera</taxon>
        <taxon>Blattodea</taxon>
        <taxon>Blattoidea</taxon>
        <taxon>Blattidae</taxon>
        <taxon>Blattinae</taxon>
        <taxon>Periplaneta</taxon>
    </lineage>
</organism>
<dbReference type="Proteomes" id="UP001148838">
    <property type="component" value="Unassembled WGS sequence"/>
</dbReference>
<evidence type="ECO:0000313" key="1">
    <source>
        <dbReference type="EMBL" id="KAJ4429413.1"/>
    </source>
</evidence>
<gene>
    <name evidence="1" type="ORF">ANN_21571</name>
</gene>